<dbReference type="PANTHER" id="PTHR10614">
    <property type="entry name" value="INSULIN RECEPTOR SUBSTRATE"/>
    <property type="match status" value="1"/>
</dbReference>
<evidence type="ECO:0000256" key="8">
    <source>
        <dbReference type="ARBA" id="ARBA00033282"/>
    </source>
</evidence>
<dbReference type="SUPFAM" id="SSF50729">
    <property type="entry name" value="PH domain-like"/>
    <property type="match status" value="1"/>
</dbReference>
<keyword evidence="3" id="KW-0597">Phosphoprotein</keyword>
<dbReference type="GO" id="GO:0043548">
    <property type="term" value="F:phosphatidylinositol 3-kinase binding"/>
    <property type="evidence" value="ECO:0007669"/>
    <property type="project" value="TreeGrafter"/>
</dbReference>
<evidence type="ECO:0000256" key="6">
    <source>
        <dbReference type="ARBA" id="ARBA00022782"/>
    </source>
</evidence>
<dbReference type="GO" id="GO:0005158">
    <property type="term" value="F:insulin receptor binding"/>
    <property type="evidence" value="ECO:0007669"/>
    <property type="project" value="InterPro"/>
</dbReference>
<feature type="domain" description="PH" evidence="11">
    <location>
        <begin position="5"/>
        <end position="124"/>
    </location>
</feature>
<evidence type="ECO:0000256" key="4">
    <source>
        <dbReference type="ARBA" id="ARBA00022604"/>
    </source>
</evidence>
<dbReference type="GO" id="GO:0048477">
    <property type="term" value="P:oogenesis"/>
    <property type="evidence" value="ECO:0007669"/>
    <property type="project" value="UniProtKB-KW"/>
</dbReference>
<dbReference type="SMART" id="SM01244">
    <property type="entry name" value="IRS"/>
    <property type="match status" value="1"/>
</dbReference>
<proteinExistence type="predicted"/>
<gene>
    <name evidence="12" type="ORF">LOD99_4677</name>
</gene>
<dbReference type="PANTHER" id="PTHR10614:SF13">
    <property type="entry name" value="INSULIN RECEPTOR SUBSTRATE 1"/>
    <property type="match status" value="1"/>
</dbReference>
<evidence type="ECO:0000256" key="7">
    <source>
        <dbReference type="ARBA" id="ARBA00022943"/>
    </source>
</evidence>
<dbReference type="Proteomes" id="UP001165289">
    <property type="component" value="Unassembled WGS sequence"/>
</dbReference>
<evidence type="ECO:0000259" key="11">
    <source>
        <dbReference type="PROSITE" id="PS50003"/>
    </source>
</evidence>
<dbReference type="GO" id="GO:0005886">
    <property type="term" value="C:plasma membrane"/>
    <property type="evidence" value="ECO:0007669"/>
    <property type="project" value="TreeGrafter"/>
</dbReference>
<evidence type="ECO:0000256" key="3">
    <source>
        <dbReference type="ARBA" id="ARBA00022553"/>
    </source>
</evidence>
<dbReference type="Pfam" id="PF02174">
    <property type="entry name" value="IRS"/>
    <property type="match status" value="1"/>
</dbReference>
<feature type="region of interest" description="Disordered" evidence="10">
    <location>
        <begin position="802"/>
        <end position="834"/>
    </location>
</feature>
<evidence type="ECO:0000313" key="13">
    <source>
        <dbReference type="Proteomes" id="UP001165289"/>
    </source>
</evidence>
<protein>
    <recommendedName>
        <fullName evidence="2">Insulin receptor substrate 1</fullName>
    </recommendedName>
    <alternativeName>
        <fullName evidence="8">Protein chico</fullName>
    </alternativeName>
</protein>
<dbReference type="Gene3D" id="2.30.29.30">
    <property type="entry name" value="Pleckstrin-homology domain (PH domain)/Phosphotyrosine-binding domain (PTB)"/>
    <property type="match status" value="2"/>
</dbReference>
<comment type="function">
    <text evidence="9">Activates phosphatidylinositol 3-kinase when bound to the regulatory p85 subunit. May mediate the control of various cellular processes by insulin-like peptides. When phosphorylated by the insulin receptor binds specifically to various cellular proteins containing SH2 domains. Involved in control of cell proliferation, cell size, and body and organ growth throughout development. Also has a role in a signaling pathway controlling the physiological response required to endure periods of low nutrient conditions. Insulin/insulin-like growth factor (IGF) signaling pathway has a role in regulating aging and is necessary in the ovary for vitellogenic maturation.</text>
</comment>
<keyword evidence="6" id="KW-0221">Differentiation</keyword>
<evidence type="ECO:0000256" key="1">
    <source>
        <dbReference type="ARBA" id="ARBA00011440"/>
    </source>
</evidence>
<feature type="compositionally biased region" description="Polar residues" evidence="10">
    <location>
        <begin position="807"/>
        <end position="818"/>
    </location>
</feature>
<comment type="subunit">
    <text evidence="1">Bindings to phosphatidylinositol 3-kinase and SHP2.</text>
</comment>
<keyword evidence="12" id="KW-0675">Receptor</keyword>
<evidence type="ECO:0000313" key="12">
    <source>
        <dbReference type="EMBL" id="KAI6652132.1"/>
    </source>
</evidence>
<dbReference type="GO" id="GO:0005829">
    <property type="term" value="C:cytosol"/>
    <property type="evidence" value="ECO:0007669"/>
    <property type="project" value="TreeGrafter"/>
</dbReference>
<dbReference type="InterPro" id="IPR011993">
    <property type="entry name" value="PH-like_dom_sf"/>
</dbReference>
<organism evidence="12 13">
    <name type="scientific">Oopsacas minuta</name>
    <dbReference type="NCBI Taxonomy" id="111878"/>
    <lineage>
        <taxon>Eukaryota</taxon>
        <taxon>Metazoa</taxon>
        <taxon>Porifera</taxon>
        <taxon>Hexactinellida</taxon>
        <taxon>Hexasterophora</taxon>
        <taxon>Lyssacinosida</taxon>
        <taxon>Leucopsacidae</taxon>
        <taxon>Oopsacas</taxon>
    </lineage>
</organism>
<keyword evidence="13" id="KW-1185">Reference proteome</keyword>
<dbReference type="SMART" id="SM00310">
    <property type="entry name" value="PTBI"/>
    <property type="match status" value="1"/>
</dbReference>
<evidence type="ECO:0000256" key="5">
    <source>
        <dbReference type="ARBA" id="ARBA00022737"/>
    </source>
</evidence>
<dbReference type="InterPro" id="IPR001849">
    <property type="entry name" value="PH_domain"/>
</dbReference>
<accession>A0AAV7JTM0</accession>
<evidence type="ECO:0000256" key="2">
    <source>
        <dbReference type="ARBA" id="ARBA00015710"/>
    </source>
</evidence>
<keyword evidence="5" id="KW-0677">Repeat</keyword>
<dbReference type="AlphaFoldDB" id="A0AAV7JTM0"/>
<dbReference type="GO" id="GO:0007165">
    <property type="term" value="P:signal transduction"/>
    <property type="evidence" value="ECO:0007669"/>
    <property type="project" value="UniProtKB-ARBA"/>
</dbReference>
<dbReference type="EMBL" id="JAKMXF010000300">
    <property type="protein sequence ID" value="KAI6652132.1"/>
    <property type="molecule type" value="Genomic_DNA"/>
</dbReference>
<keyword evidence="4" id="KW-0341">Growth regulation</keyword>
<reference evidence="12 13" key="1">
    <citation type="journal article" date="2023" name="BMC Biol.">
        <title>The compact genome of the sponge Oopsacas minuta (Hexactinellida) is lacking key metazoan core genes.</title>
        <authorList>
            <person name="Santini S."/>
            <person name="Schenkelaars Q."/>
            <person name="Jourda C."/>
            <person name="Duchesne M."/>
            <person name="Belahbib H."/>
            <person name="Rocher C."/>
            <person name="Selva M."/>
            <person name="Riesgo A."/>
            <person name="Vervoort M."/>
            <person name="Leys S.P."/>
            <person name="Kodjabachian L."/>
            <person name="Le Bivic A."/>
            <person name="Borchiellini C."/>
            <person name="Claverie J.M."/>
            <person name="Renard E."/>
        </authorList>
    </citation>
    <scope>NUCLEOTIDE SEQUENCE [LARGE SCALE GENOMIC DNA]</scope>
    <source>
        <strain evidence="12">SPO-2</strain>
    </source>
</reference>
<evidence type="ECO:0000256" key="10">
    <source>
        <dbReference type="SAM" id="MobiDB-lite"/>
    </source>
</evidence>
<dbReference type="PROSITE" id="PS50003">
    <property type="entry name" value="PH_DOMAIN"/>
    <property type="match status" value="1"/>
</dbReference>
<feature type="region of interest" description="Disordered" evidence="10">
    <location>
        <begin position="314"/>
        <end position="378"/>
    </location>
</feature>
<keyword evidence="7" id="KW-0896">Oogenesis</keyword>
<dbReference type="InterPro" id="IPR002404">
    <property type="entry name" value="IRS_PTB"/>
</dbReference>
<sequence>MSMDTVIREGYVKKGKVLGKAMKKKYLVLRCASEMSRTAQLEVHDDAKQVKKMSTPNSVVSMKSVAGIKRIEAPILSGATLRDGGNFIRLDIQSDRAGVEELYLGIDNRDMFEDWLTDLEFLIRLPELVIPLSFIPKRELPLTQQTSINKAIFGDIEFEDACPVETLQIELGLKWQFNNHFFILVLTRTSLSFLDPHSGLHALTYNIHNLRRCGHWQKLVFIESGRRTDTGPGYLWLYVHSKVLAKNFYSTLSNIMGSTHNLLVTQRFLCWDKFREELPPGCMDTIIDDTLIHKGPVADNEIYEIQPFECDQADAGSTYPPLPPNHPMLPLNQQSQKSKRKTSPSRYDDMILPPTPLDNNSMKRRASLPGREQYASDKERSFSYRAETFTGVPPLKTRYDMLVPGDTQDLHVSKNGQVTTKINFANTDGRGNTIKSGSKLSEHSYYDVNDLVSKLTGVKSTPTQSKKKHSLKNDSSKINTISVVRLSNTDSKEKIGRSTFYKSSLPIDNSTIVPYAKFTDLESQIPLEVRKERMRQLSLKQANSLDNSGTQLSPSLQQTYPQTPLVLYSTPQDIPVDEHYKLVDPKPRPVISSTGSLPDNLMVGDRTMYNTPNNNPLNLDYQHPFNNEEVIFPHNQNTDTENPIPIPDVTRHYDRLSQEVNHKINTEDPRTSLNASPLYEKMVSRKVGTPEQNVDDVTFAFSAQDINHDSQQLDSQVMGIFEGEIANDNEEKGQGSCNECIDNICVPEPVEEKVGIDLGDKSRNINSPETLIGIQKISSQMNEEDVKPLDNQVYETMAVVTEKNHQKSANDYPSSKRYQNIHPMKKPPPLTTKPILRRESTPHTINKPKPVLENVAKSFAFTRASSSDNIYYAELDLQNKDDTVIVNQIHSTNPPTQYDKIDHKLSNILKETVKNHREQKHTSDK</sequence>
<evidence type="ECO:0000256" key="9">
    <source>
        <dbReference type="ARBA" id="ARBA00046145"/>
    </source>
</evidence>
<comment type="caution">
    <text evidence="12">The sequence shown here is derived from an EMBL/GenBank/DDBJ whole genome shotgun (WGS) entry which is preliminary data.</text>
</comment>
<name>A0AAV7JTM0_9METZ</name>
<dbReference type="InterPro" id="IPR039011">
    <property type="entry name" value="IRS"/>
</dbReference>